<reference evidence="1" key="1">
    <citation type="journal article" date="2021" name="Proc. Natl. Acad. Sci. U.S.A.">
        <title>A Catalog of Tens of Thousands of Viruses from Human Metagenomes Reveals Hidden Associations with Chronic Diseases.</title>
        <authorList>
            <person name="Tisza M.J."/>
            <person name="Buck C.B."/>
        </authorList>
    </citation>
    <scope>NUCLEOTIDE SEQUENCE</scope>
    <source>
        <strain evidence="1">CtOZu12</strain>
    </source>
</reference>
<organism evidence="1">
    <name type="scientific">Bacteriophage sp</name>
    <dbReference type="NCBI Taxonomy" id="38018"/>
    <lineage>
        <taxon>Viruses</taxon>
    </lineage>
</organism>
<protein>
    <submittedName>
        <fullName evidence="1">Uncharacterized protein</fullName>
    </submittedName>
</protein>
<name>A0A8D9PEQ1_9VIRU</name>
<accession>A0A8D9PEQ1</accession>
<sequence length="102" mass="12261">MRNIKLNTSAKYKNNKFQIKYLKAKKNDIILFAVYAAEWDEEDGIFYRAYNFFIYFNRNKRVHYIIGNNSTACYTLISNNNMNSFMNSFQRDAKRFLNNVLN</sequence>
<proteinExistence type="predicted"/>
<evidence type="ECO:0000313" key="1">
    <source>
        <dbReference type="EMBL" id="DAD55816.1"/>
    </source>
</evidence>
<dbReference type="EMBL" id="BK029940">
    <property type="protein sequence ID" value="DAD55816.1"/>
    <property type="molecule type" value="Genomic_DNA"/>
</dbReference>